<dbReference type="Proteomes" id="UP000215335">
    <property type="component" value="Unassembled WGS sequence"/>
</dbReference>
<dbReference type="GO" id="GO:0005634">
    <property type="term" value="C:nucleus"/>
    <property type="evidence" value="ECO:0007669"/>
    <property type="project" value="TreeGrafter"/>
</dbReference>
<feature type="compositionally biased region" description="Basic and acidic residues" evidence="1">
    <location>
        <begin position="307"/>
        <end position="330"/>
    </location>
</feature>
<evidence type="ECO:0000313" key="2">
    <source>
        <dbReference type="EMBL" id="OXU25880.1"/>
    </source>
</evidence>
<reference evidence="2 3" key="1">
    <citation type="journal article" date="2017" name="Curr. Biol.">
        <title>The Evolution of Venom by Co-option of Single-Copy Genes.</title>
        <authorList>
            <person name="Martinson E.O."/>
            <person name="Mrinalini"/>
            <person name="Kelkar Y.D."/>
            <person name="Chang C.H."/>
            <person name="Werren J.H."/>
        </authorList>
    </citation>
    <scope>NUCLEOTIDE SEQUENCE [LARGE SCALE GENOMIC DNA]</scope>
    <source>
        <strain evidence="2 3">Alberta</strain>
        <tissue evidence="2">Whole body</tissue>
    </source>
</reference>
<proteinExistence type="predicted"/>
<dbReference type="Pfam" id="PF07818">
    <property type="entry name" value="HCNGP"/>
    <property type="match status" value="1"/>
</dbReference>
<keyword evidence="3" id="KW-1185">Reference proteome</keyword>
<dbReference type="PANTHER" id="PTHR13464">
    <property type="entry name" value="TRANSCRIPTIONAL REGULATOR PROTEIN HCNGP"/>
    <property type="match status" value="1"/>
</dbReference>
<feature type="region of interest" description="Disordered" evidence="1">
    <location>
        <begin position="299"/>
        <end position="354"/>
    </location>
</feature>
<dbReference type="GO" id="GO:0006355">
    <property type="term" value="P:regulation of DNA-templated transcription"/>
    <property type="evidence" value="ECO:0007669"/>
    <property type="project" value="InterPro"/>
</dbReference>
<comment type="caution">
    <text evidence="2">The sequence shown here is derived from an EMBL/GenBank/DDBJ whole genome shotgun (WGS) entry which is preliminary data.</text>
</comment>
<dbReference type="AlphaFoldDB" id="A0A232F5W1"/>
<organism evidence="2 3">
    <name type="scientific">Trichomalopsis sarcophagae</name>
    <dbReference type="NCBI Taxonomy" id="543379"/>
    <lineage>
        <taxon>Eukaryota</taxon>
        <taxon>Metazoa</taxon>
        <taxon>Ecdysozoa</taxon>
        <taxon>Arthropoda</taxon>
        <taxon>Hexapoda</taxon>
        <taxon>Insecta</taxon>
        <taxon>Pterygota</taxon>
        <taxon>Neoptera</taxon>
        <taxon>Endopterygota</taxon>
        <taxon>Hymenoptera</taxon>
        <taxon>Apocrita</taxon>
        <taxon>Proctotrupomorpha</taxon>
        <taxon>Chalcidoidea</taxon>
        <taxon>Pteromalidae</taxon>
        <taxon>Pteromalinae</taxon>
        <taxon>Trichomalopsis</taxon>
    </lineage>
</organism>
<feature type="region of interest" description="Disordered" evidence="1">
    <location>
        <begin position="35"/>
        <end position="56"/>
    </location>
</feature>
<dbReference type="EMBL" id="NNAY01000924">
    <property type="protein sequence ID" value="OXU25880.1"/>
    <property type="molecule type" value="Genomic_DNA"/>
</dbReference>
<evidence type="ECO:0000256" key="1">
    <source>
        <dbReference type="SAM" id="MobiDB-lite"/>
    </source>
</evidence>
<accession>A0A232F5W1</accession>
<sequence length="354" mass="39263">MSNKGVGLSYLTAYVFSDDSELDDEDGDAIDYSTYSSDFMSSSSVDGDDKSTSATDTCSCRSDVSPKYTLSDFDDDFEKLLPPLTTEAYPAELQQKLDALTEKANAGLNINLFIQTRKEFHNPSMLDKLIEHCGIYEYGTNLRPNVFDPDKWGPGSYYERLGDIQIKNMHRLAKRRAALALAPIPAAVSQPTRDVSVQIISGTTKRNSTEDHSKTQDIAAKVAHAKKVTDAIVAKNCSDSSDNNIFVENSGQTMNVGVVYDATKGQYQINRAPQASRLIPGKKAPINTRRTELYLRKNHFHPSTKVKSSERPASKTELVLRRNAKHEPKLEGGNGNSGRKNDQQQQLRPSKYQA</sequence>
<dbReference type="InterPro" id="IPR012479">
    <property type="entry name" value="SAP30BP"/>
</dbReference>
<evidence type="ECO:0000313" key="3">
    <source>
        <dbReference type="Proteomes" id="UP000215335"/>
    </source>
</evidence>
<gene>
    <name evidence="2" type="ORF">TSAR_010537</name>
</gene>
<feature type="compositionally biased region" description="Polar residues" evidence="1">
    <location>
        <begin position="343"/>
        <end position="354"/>
    </location>
</feature>
<dbReference type="STRING" id="543379.A0A232F5W1"/>
<protein>
    <recommendedName>
        <fullName evidence="4">SAP30-binding protein</fullName>
    </recommendedName>
</protein>
<feature type="compositionally biased region" description="Low complexity" evidence="1">
    <location>
        <begin position="35"/>
        <end position="45"/>
    </location>
</feature>
<name>A0A232F5W1_9HYME</name>
<dbReference type="PANTHER" id="PTHR13464:SF0">
    <property type="entry name" value="SAP30-BINDING PROTEIN"/>
    <property type="match status" value="1"/>
</dbReference>
<evidence type="ECO:0008006" key="4">
    <source>
        <dbReference type="Google" id="ProtNLM"/>
    </source>
</evidence>